<organism evidence="2 3">
    <name type="scientific">Porites lobata</name>
    <dbReference type="NCBI Taxonomy" id="104759"/>
    <lineage>
        <taxon>Eukaryota</taxon>
        <taxon>Metazoa</taxon>
        <taxon>Cnidaria</taxon>
        <taxon>Anthozoa</taxon>
        <taxon>Hexacorallia</taxon>
        <taxon>Scleractinia</taxon>
        <taxon>Fungiina</taxon>
        <taxon>Poritidae</taxon>
        <taxon>Porites</taxon>
    </lineage>
</organism>
<evidence type="ECO:0000256" key="1">
    <source>
        <dbReference type="SAM" id="SignalP"/>
    </source>
</evidence>
<dbReference type="Gene3D" id="2.10.60.10">
    <property type="entry name" value="CD59"/>
    <property type="match status" value="1"/>
</dbReference>
<gene>
    <name evidence="2" type="ORF">PLOB_00025373</name>
</gene>
<dbReference type="Proteomes" id="UP001159405">
    <property type="component" value="Unassembled WGS sequence"/>
</dbReference>
<keyword evidence="3" id="KW-1185">Reference proteome</keyword>
<feature type="chain" id="PRO_5047002966" evidence="1">
    <location>
        <begin position="20"/>
        <end position="98"/>
    </location>
</feature>
<reference evidence="2 3" key="1">
    <citation type="submission" date="2022-05" db="EMBL/GenBank/DDBJ databases">
        <authorList>
            <consortium name="Genoscope - CEA"/>
            <person name="William W."/>
        </authorList>
    </citation>
    <scope>NUCLEOTIDE SEQUENCE [LARGE SCALE GENOMIC DNA]</scope>
</reference>
<comment type="caution">
    <text evidence="2">The sequence shown here is derived from an EMBL/GenBank/DDBJ whole genome shotgun (WGS) entry which is preliminary data.</text>
</comment>
<evidence type="ECO:0000313" key="2">
    <source>
        <dbReference type="EMBL" id="CAH3034838.1"/>
    </source>
</evidence>
<dbReference type="InterPro" id="IPR045860">
    <property type="entry name" value="Snake_toxin-like_sf"/>
</dbReference>
<accession>A0ABN8MSF6</accession>
<dbReference type="EMBL" id="CALNXK010000003">
    <property type="protein sequence ID" value="CAH3034838.1"/>
    <property type="molecule type" value="Genomic_DNA"/>
</dbReference>
<sequence>MRIVLVVLSIFLLLWRGESLTCYECESNSGWKDCPTETRKFCKPGWLCVTMKEKPEGMTKYYFRRTCSEADICAKFCLKKKNCVYECCNSDLCNKGTL</sequence>
<name>A0ABN8MSF6_9CNID</name>
<keyword evidence="1" id="KW-0732">Signal</keyword>
<protein>
    <submittedName>
        <fullName evidence="2">Uncharacterized protein</fullName>
    </submittedName>
</protein>
<feature type="signal peptide" evidence="1">
    <location>
        <begin position="1"/>
        <end position="19"/>
    </location>
</feature>
<dbReference type="SUPFAM" id="SSF57302">
    <property type="entry name" value="Snake toxin-like"/>
    <property type="match status" value="1"/>
</dbReference>
<evidence type="ECO:0000313" key="3">
    <source>
        <dbReference type="Proteomes" id="UP001159405"/>
    </source>
</evidence>
<proteinExistence type="predicted"/>